<dbReference type="GO" id="GO:0050661">
    <property type="term" value="F:NADP binding"/>
    <property type="evidence" value="ECO:0007669"/>
    <property type="project" value="TreeGrafter"/>
</dbReference>
<evidence type="ECO:0000256" key="14">
    <source>
        <dbReference type="ARBA" id="ARBA00022989"/>
    </source>
</evidence>
<dbReference type="CDD" id="cd05304">
    <property type="entry name" value="Rubrum_tdh"/>
    <property type="match status" value="1"/>
</dbReference>
<keyword evidence="16" id="KW-0520">NAD</keyword>
<keyword evidence="11" id="KW-0521">NADP</keyword>
<reference evidence="28" key="2">
    <citation type="submission" date="2015-01" db="EMBL/GenBank/DDBJ databases">
        <title>Evolutionary Origins and Diversification of the Mycorrhizal Mutualists.</title>
        <authorList>
            <consortium name="DOE Joint Genome Institute"/>
            <consortium name="Mycorrhizal Genomics Consortium"/>
            <person name="Kohler A."/>
            <person name="Kuo A."/>
            <person name="Nagy L.G."/>
            <person name="Floudas D."/>
            <person name="Copeland A."/>
            <person name="Barry K.W."/>
            <person name="Cichocki N."/>
            <person name="Veneault-Fourrey C."/>
            <person name="LaButti K."/>
            <person name="Lindquist E.A."/>
            <person name="Lipzen A."/>
            <person name="Lundell T."/>
            <person name="Morin E."/>
            <person name="Murat C."/>
            <person name="Riley R."/>
            <person name="Ohm R."/>
            <person name="Sun H."/>
            <person name="Tunlid A."/>
            <person name="Henrissat B."/>
            <person name="Grigoriev I.V."/>
            <person name="Hibbett D.S."/>
            <person name="Martin F."/>
        </authorList>
    </citation>
    <scope>NUCLEOTIDE SEQUENCE [LARGE SCALE GENOMIC DNA]</scope>
    <source>
        <strain evidence="28">MAFF 305830</strain>
    </source>
</reference>
<evidence type="ECO:0000256" key="10">
    <source>
        <dbReference type="ARBA" id="ARBA00022792"/>
    </source>
</evidence>
<feature type="transmembrane region" description="Helical" evidence="24">
    <location>
        <begin position="729"/>
        <end position="750"/>
    </location>
</feature>
<comment type="similarity">
    <text evidence="3">In the N-terminal section; belongs to the AlaDH/PNT family.</text>
</comment>
<accession>A0A0C3BP91</accession>
<dbReference type="InterPro" id="IPR024605">
    <property type="entry name" value="NADP_transhyd_a_C"/>
</dbReference>
<keyword evidence="8 24" id="KW-0812">Transmembrane</keyword>
<dbReference type="SUPFAM" id="SSF52283">
    <property type="entry name" value="Formate/glycerate dehydrogenase catalytic domain-like"/>
    <property type="match status" value="1"/>
</dbReference>
<evidence type="ECO:0000256" key="15">
    <source>
        <dbReference type="ARBA" id="ARBA00022990"/>
    </source>
</evidence>
<evidence type="ECO:0000256" key="9">
    <source>
        <dbReference type="ARBA" id="ARBA00022741"/>
    </source>
</evidence>
<dbReference type="Proteomes" id="UP000054097">
    <property type="component" value="Unassembled WGS sequence"/>
</dbReference>
<dbReference type="InterPro" id="IPR007698">
    <property type="entry name" value="AlaDH/PNT_NAD(H)-bd"/>
</dbReference>
<feature type="transmembrane region" description="Helical" evidence="24">
    <location>
        <begin position="794"/>
        <end position="812"/>
    </location>
</feature>
<dbReference type="InterPro" id="IPR029035">
    <property type="entry name" value="DHS-like_NAD/FAD-binding_dom"/>
</dbReference>
<keyword evidence="15" id="KW-0007">Acetylation</keyword>
<dbReference type="SUPFAM" id="SSF51735">
    <property type="entry name" value="NAD(P)-binding Rossmann-fold domains"/>
    <property type="match status" value="1"/>
</dbReference>
<dbReference type="FunFam" id="3.40.50.720:FF:000028">
    <property type="entry name" value="NAD(P) transhydrogenase subunit alpha"/>
    <property type="match status" value="1"/>
</dbReference>
<evidence type="ECO:0000256" key="17">
    <source>
        <dbReference type="ARBA" id="ARBA00023128"/>
    </source>
</evidence>
<dbReference type="NCBIfam" id="TIGR00561">
    <property type="entry name" value="pntA"/>
    <property type="match status" value="1"/>
</dbReference>
<evidence type="ECO:0000256" key="22">
    <source>
        <dbReference type="ARBA" id="ARBA00074145"/>
    </source>
</evidence>
<organism evidence="27 28">
    <name type="scientific">Serendipita vermifera MAFF 305830</name>
    <dbReference type="NCBI Taxonomy" id="933852"/>
    <lineage>
        <taxon>Eukaryota</taxon>
        <taxon>Fungi</taxon>
        <taxon>Dikarya</taxon>
        <taxon>Basidiomycota</taxon>
        <taxon>Agaricomycotina</taxon>
        <taxon>Agaricomycetes</taxon>
        <taxon>Sebacinales</taxon>
        <taxon>Serendipitaceae</taxon>
        <taxon>Serendipita</taxon>
    </lineage>
</organism>
<keyword evidence="17" id="KW-0496">Mitochondrion</keyword>
<dbReference type="InterPro" id="IPR034300">
    <property type="entry name" value="PNTB-like"/>
</dbReference>
<evidence type="ECO:0000256" key="11">
    <source>
        <dbReference type="ARBA" id="ARBA00022857"/>
    </source>
</evidence>
<evidence type="ECO:0000256" key="19">
    <source>
        <dbReference type="ARBA" id="ARBA00048202"/>
    </source>
</evidence>
<keyword evidence="28" id="KW-1185">Reference proteome</keyword>
<evidence type="ECO:0000256" key="2">
    <source>
        <dbReference type="ARBA" id="ARBA00004429"/>
    </source>
</evidence>
<evidence type="ECO:0000256" key="20">
    <source>
        <dbReference type="ARBA" id="ARBA00054910"/>
    </source>
</evidence>
<evidence type="ECO:0000256" key="16">
    <source>
        <dbReference type="ARBA" id="ARBA00023027"/>
    </source>
</evidence>
<comment type="catalytic activity">
    <reaction evidence="19">
        <text>NAD(+) + NADPH + H(+)(in) = NADH + NADP(+) + H(+)(out)</text>
        <dbReference type="Rhea" id="RHEA:47992"/>
        <dbReference type="ChEBI" id="CHEBI:15378"/>
        <dbReference type="ChEBI" id="CHEBI:57540"/>
        <dbReference type="ChEBI" id="CHEBI:57783"/>
        <dbReference type="ChEBI" id="CHEBI:57945"/>
        <dbReference type="ChEBI" id="CHEBI:58349"/>
        <dbReference type="EC" id="7.1.1.1"/>
    </reaction>
</comment>
<dbReference type="AlphaFoldDB" id="A0A0C3BP91"/>
<evidence type="ECO:0000256" key="6">
    <source>
        <dbReference type="ARBA" id="ARBA00022475"/>
    </source>
</evidence>
<evidence type="ECO:0000259" key="26">
    <source>
        <dbReference type="SMART" id="SM01003"/>
    </source>
</evidence>
<comment type="function">
    <text evidence="20">The transhydrogenation between NADH and NADP is coupled to respiration and ATP hydrolysis and functions as a proton pump across the membrane. May play a role in reactive oxygen species (ROS) detoxification in the adrenal gland.</text>
</comment>
<proteinExistence type="inferred from homology"/>
<dbReference type="Pfam" id="PF01262">
    <property type="entry name" value="AlaDh_PNT_C"/>
    <property type="match status" value="1"/>
</dbReference>
<reference evidence="27 28" key="1">
    <citation type="submission" date="2014-04" db="EMBL/GenBank/DDBJ databases">
        <authorList>
            <consortium name="DOE Joint Genome Institute"/>
            <person name="Kuo A."/>
            <person name="Zuccaro A."/>
            <person name="Kohler A."/>
            <person name="Nagy L.G."/>
            <person name="Floudas D."/>
            <person name="Copeland A."/>
            <person name="Barry K.W."/>
            <person name="Cichocki N."/>
            <person name="Veneault-Fourrey C."/>
            <person name="LaButti K."/>
            <person name="Lindquist E.A."/>
            <person name="Lipzen A."/>
            <person name="Lundell T."/>
            <person name="Morin E."/>
            <person name="Murat C."/>
            <person name="Sun H."/>
            <person name="Tunlid A."/>
            <person name="Henrissat B."/>
            <person name="Grigoriev I.V."/>
            <person name="Hibbett D.S."/>
            <person name="Martin F."/>
            <person name="Nordberg H.P."/>
            <person name="Cantor M.N."/>
            <person name="Hua S.X."/>
        </authorList>
    </citation>
    <scope>NUCLEOTIDE SEQUENCE [LARGE SCALE GENOMIC DNA]</scope>
    <source>
        <strain evidence="27 28">MAFF 305830</strain>
    </source>
</reference>
<dbReference type="SMART" id="SM01002">
    <property type="entry name" value="AlaDh_PNT_C"/>
    <property type="match status" value="1"/>
</dbReference>
<evidence type="ECO:0000256" key="12">
    <source>
        <dbReference type="ARBA" id="ARBA00022946"/>
    </source>
</evidence>
<keyword evidence="9" id="KW-0547">Nucleotide-binding</keyword>
<comment type="similarity">
    <text evidence="21">In the C-terminal section; belongs to the PNT beta subunit family.</text>
</comment>
<keyword evidence="18 24" id="KW-0472">Membrane</keyword>
<dbReference type="OrthoDB" id="37244at2759"/>
<dbReference type="Gene3D" id="3.40.50.1220">
    <property type="entry name" value="TPP-binding domain"/>
    <property type="match status" value="1"/>
</dbReference>
<feature type="transmembrane region" description="Helical" evidence="24">
    <location>
        <begin position="641"/>
        <end position="660"/>
    </location>
</feature>
<evidence type="ECO:0000256" key="5">
    <source>
        <dbReference type="ARBA" id="ARBA00012943"/>
    </source>
</evidence>
<dbReference type="GO" id="GO:0006740">
    <property type="term" value="P:NADPH regeneration"/>
    <property type="evidence" value="ECO:0007669"/>
    <property type="project" value="TreeGrafter"/>
</dbReference>
<dbReference type="PANTHER" id="PTHR10160">
    <property type="entry name" value="NAD(P) TRANSHYDROGENASE"/>
    <property type="match status" value="1"/>
</dbReference>
<feature type="transmembrane region" description="Helical" evidence="24">
    <location>
        <begin position="666"/>
        <end position="685"/>
    </location>
</feature>
<dbReference type="PANTHER" id="PTHR10160:SF19">
    <property type="entry name" value="PROTON-TRANSLOCATING NAD(P)(+) TRANSHYDROGENASE"/>
    <property type="match status" value="1"/>
</dbReference>
<keyword evidence="12" id="KW-0809">Transit peptide</keyword>
<keyword evidence="13" id="KW-1278">Translocase</keyword>
<feature type="transmembrane region" description="Helical" evidence="24">
    <location>
        <begin position="550"/>
        <end position="570"/>
    </location>
</feature>
<comment type="subcellular location">
    <subcellularLocation>
        <location evidence="2">Cell inner membrane</location>
        <topology evidence="2">Multi-pass membrane protein</topology>
    </subcellularLocation>
    <subcellularLocation>
        <location evidence="1">Mitochondrion inner membrane</location>
        <topology evidence="1">Multi-pass membrane protein</topology>
        <orientation evidence="1">Matrix side</orientation>
    </subcellularLocation>
</comment>
<feature type="domain" description="Alanine dehydrogenase/pyridine nucleotide transhydrogenase N-terminal" evidence="26">
    <location>
        <begin position="62"/>
        <end position="205"/>
    </location>
</feature>
<dbReference type="InterPro" id="IPR008143">
    <property type="entry name" value="Ala_DH/PNT_CS2"/>
</dbReference>
<evidence type="ECO:0000256" key="23">
    <source>
        <dbReference type="ARBA" id="ARBA00079255"/>
    </source>
</evidence>
<dbReference type="NCBIfam" id="NF006942">
    <property type="entry name" value="PRK09424.1"/>
    <property type="match status" value="1"/>
</dbReference>
<evidence type="ECO:0000256" key="13">
    <source>
        <dbReference type="ARBA" id="ARBA00022967"/>
    </source>
</evidence>
<evidence type="ECO:0000256" key="7">
    <source>
        <dbReference type="ARBA" id="ARBA00022519"/>
    </source>
</evidence>
<dbReference type="EC" id="7.1.1.1" evidence="5"/>
<evidence type="ECO:0000256" key="21">
    <source>
        <dbReference type="ARBA" id="ARBA00061558"/>
    </source>
</evidence>
<dbReference type="InterPro" id="IPR008142">
    <property type="entry name" value="AlaDH/PNT_CS1"/>
</dbReference>
<feature type="transmembrane region" description="Helical" evidence="24">
    <location>
        <begin position="491"/>
        <end position="510"/>
    </location>
</feature>
<feature type="transmembrane region" description="Helical" evidence="24">
    <location>
        <begin position="848"/>
        <end position="868"/>
    </location>
</feature>
<feature type="transmembrane region" description="Helical" evidence="24">
    <location>
        <begin position="824"/>
        <end position="842"/>
    </location>
</feature>
<name>A0A0C3BP91_SERVB</name>
<dbReference type="FunFam" id="3.40.50.1220:FF:000002">
    <property type="entry name" value="NAD(P) transhydrogenase subunit beta"/>
    <property type="match status" value="1"/>
</dbReference>
<evidence type="ECO:0000259" key="25">
    <source>
        <dbReference type="SMART" id="SM01002"/>
    </source>
</evidence>
<protein>
    <recommendedName>
        <fullName evidence="22">NAD(P) transhydrogenase, mitochondrial</fullName>
        <ecNumber evidence="5">7.1.1.1</ecNumber>
    </recommendedName>
    <alternativeName>
        <fullName evidence="23">Nicotinamide nucleotide transhydrogenase</fullName>
    </alternativeName>
</protein>
<feature type="domain" description="Alanine dehydrogenase/pyridine nucleotide transhydrogenase NAD(H)-binding" evidence="25">
    <location>
        <begin position="214"/>
        <end position="378"/>
    </location>
</feature>
<dbReference type="EMBL" id="KN824278">
    <property type="protein sequence ID" value="KIM33261.1"/>
    <property type="molecule type" value="Genomic_DNA"/>
</dbReference>
<feature type="transmembrane region" description="Helical" evidence="24">
    <location>
        <begin position="522"/>
        <end position="544"/>
    </location>
</feature>
<sequence>MAMANTSLAARWCHWGRSSSSIRDLRLPRIAANVRYFASSAPVRAEEKSIPTGVPFSQLTVGVVKEQYDGERRVAITPQNVAILLKKGFKQVLVETGAGFQAQFLDENYKAAGATLVTKDQVYSTSDILLKVRAPLLEGGSSHGSAEMDHIKKDSTVISFIYPAQNPDTVKALKEKNVTLFAMDQIPRISRAQTFDALSSMANIAGYKAVLEASNVFGRFLTGQVTAAGKIPPTKIMIIGAGVAGLSSLATARRMGAIVRAFDTRAAAREQVESLGGEFLEVSIKEDGSGAGGYAKTMSKEFIEAEMALFMEQCKEVDIVITTALIPGKPAPKLITKAMVAAMKQGSVIVDLAAEAGGNCEVTKPGEMIVHEGVSIIGYTDLPSRLPTQSSTLYSNNITKFLLSMGTEDKKYIVNLEDEVVRRSIVVHKGEMLWPAPVPPPPPTPPTPAVAAAAEEVVAVTPYKKAVTDVSLLTGGLGGLVGIGALTGPAFMSNVFTLGLASLIGYRAVWGVAPALHSPLMSVTNAISGLVAVGGMFVMGGGFIPHTAPQWLAAISVLLANVNIFGGFLITKRMLDMFKRSTDAPEYLHLYGIPGVIFGGAFVAAAMSGATGLIQAGYLASSLLCITSISGLASQVTARQGNVLGILGVAFGIMASLLAVGFEPEVLAQFAVLTLVGGTAGILIGRRVTAMELPQTVAALHSVVGLAAVFTCVGSALTDLEHASTLHTVLSYLGIIVGGITFTGSLVAFAKLSGKMSSRPMRLFGGQITNAGLLAANVATMGAFISAAPTVPMVAAGFLGASTLLSFIKGFTLTSTVGGADMPVVITVLNAYSGFALVAEGLMLQNELLTTVGSLIGVSGSILSYIMCRAMNRSLTNVLFGGIAAPTEAAKKLEGVVTKTSVEETVDAMLDAETVIITPGYGLAVAKAQYAIADIVKALTARGVKVRFGVHPVAGRMPGQINVLLAEAGVPYDVVLEMEEINDDFADTDLTLIIGANDTVNPSSLEPGSPIHGMPVLNVWKSKNVIVMKRSLAGGYADIPNPLFYMKNTKMLLGDARDTCEALKQGIEARKKE</sequence>
<dbReference type="InterPro" id="IPR026255">
    <property type="entry name" value="NADP_transhyd_a"/>
</dbReference>
<dbReference type="Pfam" id="PF12769">
    <property type="entry name" value="PNTB_4TM"/>
    <property type="match status" value="1"/>
</dbReference>
<feature type="transmembrane region" description="Helical" evidence="24">
    <location>
        <begin position="590"/>
        <end position="610"/>
    </location>
</feature>
<dbReference type="Pfam" id="PF02233">
    <property type="entry name" value="PNTB"/>
    <property type="match status" value="1"/>
</dbReference>
<dbReference type="GO" id="GO:0016491">
    <property type="term" value="F:oxidoreductase activity"/>
    <property type="evidence" value="ECO:0007669"/>
    <property type="project" value="InterPro"/>
</dbReference>
<evidence type="ECO:0000256" key="4">
    <source>
        <dbReference type="ARBA" id="ARBA00011738"/>
    </source>
</evidence>
<evidence type="ECO:0000256" key="24">
    <source>
        <dbReference type="SAM" id="Phobius"/>
    </source>
</evidence>
<dbReference type="InterPro" id="IPR007886">
    <property type="entry name" value="AlaDH/PNT_N"/>
</dbReference>
<dbReference type="InterPro" id="IPR036291">
    <property type="entry name" value="NAD(P)-bd_dom_sf"/>
</dbReference>
<dbReference type="PROSITE" id="PS00837">
    <property type="entry name" value="ALADH_PNT_2"/>
    <property type="match status" value="1"/>
</dbReference>
<evidence type="ECO:0000256" key="8">
    <source>
        <dbReference type="ARBA" id="ARBA00022692"/>
    </source>
</evidence>
<gene>
    <name evidence="27" type="ORF">M408DRAFT_326042</name>
</gene>
<evidence type="ECO:0000313" key="28">
    <source>
        <dbReference type="Proteomes" id="UP000054097"/>
    </source>
</evidence>
<dbReference type="GO" id="GO:0005886">
    <property type="term" value="C:plasma membrane"/>
    <property type="evidence" value="ECO:0007669"/>
    <property type="project" value="UniProtKB-SubCell"/>
</dbReference>
<feature type="transmembrane region" description="Helical" evidence="24">
    <location>
        <begin position="616"/>
        <end position="634"/>
    </location>
</feature>
<keyword evidence="7" id="KW-0997">Cell inner membrane</keyword>
<dbReference type="STRING" id="933852.A0A0C3BP91"/>
<evidence type="ECO:0000313" key="27">
    <source>
        <dbReference type="EMBL" id="KIM33261.1"/>
    </source>
</evidence>
<dbReference type="GO" id="GO:0005743">
    <property type="term" value="C:mitochondrial inner membrane"/>
    <property type="evidence" value="ECO:0007669"/>
    <property type="project" value="UniProtKB-SubCell"/>
</dbReference>
<keyword evidence="6" id="KW-1003">Cell membrane</keyword>
<dbReference type="GO" id="GO:0008750">
    <property type="term" value="F:proton-translocating NAD(P)+ transhydrogenase activity"/>
    <property type="evidence" value="ECO:0007669"/>
    <property type="project" value="UniProtKB-EC"/>
</dbReference>
<evidence type="ECO:0000256" key="3">
    <source>
        <dbReference type="ARBA" id="ARBA00005624"/>
    </source>
</evidence>
<dbReference type="PROSITE" id="PS00836">
    <property type="entry name" value="ALADH_PNT_1"/>
    <property type="match status" value="1"/>
</dbReference>
<dbReference type="Gene3D" id="3.40.50.720">
    <property type="entry name" value="NAD(P)-binding Rossmann-like Domain"/>
    <property type="match status" value="2"/>
</dbReference>
<dbReference type="SUPFAM" id="SSF52467">
    <property type="entry name" value="DHS-like NAD/FAD-binding domain"/>
    <property type="match status" value="1"/>
</dbReference>
<dbReference type="Pfam" id="PF05222">
    <property type="entry name" value="AlaDh_PNT_N"/>
    <property type="match status" value="1"/>
</dbReference>
<comment type="subunit">
    <text evidence="4">Homodimer.</text>
</comment>
<evidence type="ECO:0000256" key="18">
    <source>
        <dbReference type="ARBA" id="ARBA00023136"/>
    </source>
</evidence>
<keyword evidence="14 24" id="KW-1133">Transmembrane helix</keyword>
<dbReference type="SMART" id="SM01003">
    <property type="entry name" value="AlaDh_PNT_N"/>
    <property type="match status" value="1"/>
</dbReference>
<dbReference type="HOGENOM" id="CLU_003376_1_0_1"/>
<keyword evidence="10" id="KW-0999">Mitochondrion inner membrane</keyword>
<evidence type="ECO:0000256" key="1">
    <source>
        <dbReference type="ARBA" id="ARBA00004292"/>
    </source>
</evidence>
<feature type="transmembrane region" description="Helical" evidence="24">
    <location>
        <begin position="697"/>
        <end position="717"/>
    </location>
</feature>
<feature type="transmembrane region" description="Helical" evidence="24">
    <location>
        <begin position="771"/>
        <end position="788"/>
    </location>
</feature>